<reference evidence="12 13" key="1">
    <citation type="submission" date="2017-04" db="EMBL/GenBank/DDBJ databases">
        <authorList>
            <person name="Afonso C.L."/>
            <person name="Miller P.J."/>
            <person name="Scott M.A."/>
            <person name="Spackman E."/>
            <person name="Goraichik I."/>
            <person name="Dimitrov K.M."/>
            <person name="Suarez D.L."/>
            <person name="Swayne D.E."/>
        </authorList>
    </citation>
    <scope>NUCLEOTIDE SEQUENCE [LARGE SCALE GENOMIC DNA]</scope>
    <source>
        <strain evidence="12 13">CGMCC 1.10972</strain>
    </source>
</reference>
<evidence type="ECO:0000256" key="5">
    <source>
        <dbReference type="ARBA" id="ARBA00022692"/>
    </source>
</evidence>
<keyword evidence="3" id="KW-1003">Cell membrane</keyword>
<dbReference type="InterPro" id="IPR007387">
    <property type="entry name" value="TRAP_DctQ"/>
</dbReference>
<keyword evidence="2 9" id="KW-0813">Transport</keyword>
<evidence type="ECO:0000256" key="8">
    <source>
        <dbReference type="ARBA" id="ARBA00038436"/>
    </source>
</evidence>
<gene>
    <name evidence="12" type="ORF">SAMN06297251_10269</name>
</gene>
<evidence type="ECO:0000256" key="10">
    <source>
        <dbReference type="SAM" id="MobiDB-lite"/>
    </source>
</evidence>
<dbReference type="Pfam" id="PF04290">
    <property type="entry name" value="DctQ"/>
    <property type="match status" value="1"/>
</dbReference>
<sequence length="194" mass="21127">MSDPSRTDDDTDLAATSEGTGRTAPEAGLMGRLVDRAGYIFAAGIVVAAAILLYEVVMRYFFDSPTIWVHETSVFLCGLAFVFGGLYCTSRNSHIRVVLLYDSFPPWLRRIADIGISIVSAIASGFFAYAAWHMVMRAVVTPAGTIRLETTGSAWSPPTPALIKIFVFVVMVLLVVQFLILAVNYARGSHRSAK</sequence>
<proteinExistence type="inferred from homology"/>
<accession>A0A1W1YXT8</accession>
<keyword evidence="13" id="KW-1185">Reference proteome</keyword>
<feature type="transmembrane region" description="Helical" evidence="9">
    <location>
        <begin position="68"/>
        <end position="90"/>
    </location>
</feature>
<dbReference type="PANTHER" id="PTHR35011:SF4">
    <property type="entry name" value="SLL1102 PROTEIN"/>
    <property type="match status" value="1"/>
</dbReference>
<feature type="transmembrane region" description="Helical" evidence="9">
    <location>
        <begin position="165"/>
        <end position="186"/>
    </location>
</feature>
<comment type="subcellular location">
    <subcellularLocation>
        <location evidence="1 9">Cell inner membrane</location>
        <topology evidence="1 9">Multi-pass membrane protein</topology>
    </subcellularLocation>
</comment>
<protein>
    <recommendedName>
        <fullName evidence="9">TRAP transporter small permease protein</fullName>
    </recommendedName>
</protein>
<dbReference type="OrthoDB" id="9794346at2"/>
<feature type="transmembrane region" description="Helical" evidence="9">
    <location>
        <begin position="111"/>
        <end position="132"/>
    </location>
</feature>
<keyword evidence="5 9" id="KW-0812">Transmembrane</keyword>
<keyword evidence="6 9" id="KW-1133">Transmembrane helix</keyword>
<dbReference type="GO" id="GO:0022857">
    <property type="term" value="F:transmembrane transporter activity"/>
    <property type="evidence" value="ECO:0007669"/>
    <property type="project" value="UniProtKB-UniRule"/>
</dbReference>
<dbReference type="STRING" id="937218.SAMN06297251_10269"/>
<dbReference type="PANTHER" id="PTHR35011">
    <property type="entry name" value="2,3-DIKETO-L-GULONATE TRAP TRANSPORTER SMALL PERMEASE PROTEIN YIAM"/>
    <property type="match status" value="1"/>
</dbReference>
<comment type="subunit">
    <text evidence="9">The complex comprises the extracytoplasmic solute receptor protein and the two transmembrane proteins.</text>
</comment>
<keyword evidence="7 9" id="KW-0472">Membrane</keyword>
<evidence type="ECO:0000313" key="13">
    <source>
        <dbReference type="Proteomes" id="UP000192656"/>
    </source>
</evidence>
<dbReference type="AlphaFoldDB" id="A0A1W1YXT8"/>
<evidence type="ECO:0000259" key="11">
    <source>
        <dbReference type="Pfam" id="PF04290"/>
    </source>
</evidence>
<evidence type="ECO:0000256" key="6">
    <source>
        <dbReference type="ARBA" id="ARBA00022989"/>
    </source>
</evidence>
<evidence type="ECO:0000256" key="2">
    <source>
        <dbReference type="ARBA" id="ARBA00022448"/>
    </source>
</evidence>
<organism evidence="12 13">
    <name type="scientific">Fulvimarina manganoxydans</name>
    <dbReference type="NCBI Taxonomy" id="937218"/>
    <lineage>
        <taxon>Bacteria</taxon>
        <taxon>Pseudomonadati</taxon>
        <taxon>Pseudomonadota</taxon>
        <taxon>Alphaproteobacteria</taxon>
        <taxon>Hyphomicrobiales</taxon>
        <taxon>Aurantimonadaceae</taxon>
        <taxon>Fulvimarina</taxon>
    </lineage>
</organism>
<name>A0A1W1YXT8_9HYPH</name>
<dbReference type="Proteomes" id="UP000192656">
    <property type="component" value="Unassembled WGS sequence"/>
</dbReference>
<dbReference type="InterPro" id="IPR055348">
    <property type="entry name" value="DctQ"/>
</dbReference>
<evidence type="ECO:0000256" key="3">
    <source>
        <dbReference type="ARBA" id="ARBA00022475"/>
    </source>
</evidence>
<comment type="similarity">
    <text evidence="8 9">Belongs to the TRAP transporter small permease family.</text>
</comment>
<evidence type="ECO:0000256" key="4">
    <source>
        <dbReference type="ARBA" id="ARBA00022519"/>
    </source>
</evidence>
<feature type="transmembrane region" description="Helical" evidence="9">
    <location>
        <begin position="39"/>
        <end position="62"/>
    </location>
</feature>
<evidence type="ECO:0000256" key="9">
    <source>
        <dbReference type="RuleBase" id="RU369079"/>
    </source>
</evidence>
<keyword evidence="4 9" id="KW-0997">Cell inner membrane</keyword>
<evidence type="ECO:0000313" key="12">
    <source>
        <dbReference type="EMBL" id="SMC40944.1"/>
    </source>
</evidence>
<feature type="domain" description="Tripartite ATP-independent periplasmic transporters DctQ component" evidence="11">
    <location>
        <begin position="49"/>
        <end position="181"/>
    </location>
</feature>
<dbReference type="RefSeq" id="WP_084408535.1">
    <property type="nucleotide sequence ID" value="NZ_FWXR01000002.1"/>
</dbReference>
<comment type="function">
    <text evidence="9">Part of the tripartite ATP-independent periplasmic (TRAP) transport system.</text>
</comment>
<evidence type="ECO:0000256" key="7">
    <source>
        <dbReference type="ARBA" id="ARBA00023136"/>
    </source>
</evidence>
<dbReference type="GO" id="GO:0005886">
    <property type="term" value="C:plasma membrane"/>
    <property type="evidence" value="ECO:0007669"/>
    <property type="project" value="UniProtKB-SubCell"/>
</dbReference>
<evidence type="ECO:0000256" key="1">
    <source>
        <dbReference type="ARBA" id="ARBA00004429"/>
    </source>
</evidence>
<dbReference type="EMBL" id="FWXR01000002">
    <property type="protein sequence ID" value="SMC40944.1"/>
    <property type="molecule type" value="Genomic_DNA"/>
</dbReference>
<feature type="region of interest" description="Disordered" evidence="10">
    <location>
        <begin position="1"/>
        <end position="23"/>
    </location>
</feature>